<dbReference type="Pfam" id="PF00027">
    <property type="entry name" value="cNMP_binding"/>
    <property type="match status" value="1"/>
</dbReference>
<dbReference type="SUPFAM" id="SSF51206">
    <property type="entry name" value="cAMP-binding domain-like"/>
    <property type="match status" value="1"/>
</dbReference>
<protein>
    <submittedName>
        <fullName evidence="5">cAMP-binding domain of CRP or a regulatory subunit of cAMP-dependent protein kinases</fullName>
    </submittedName>
</protein>
<evidence type="ECO:0000256" key="2">
    <source>
        <dbReference type="ARBA" id="ARBA00023125"/>
    </source>
</evidence>
<keyword evidence="6" id="KW-1185">Reference proteome</keyword>
<dbReference type="SUPFAM" id="SSF46785">
    <property type="entry name" value="Winged helix' DNA-binding domain"/>
    <property type="match status" value="1"/>
</dbReference>
<dbReference type="AlphaFoldDB" id="A0A1H8ERT5"/>
<keyword evidence="1" id="KW-0805">Transcription regulation</keyword>
<accession>A0A1H8ERT5</accession>
<keyword evidence="2" id="KW-0238">DNA-binding</keyword>
<evidence type="ECO:0000313" key="5">
    <source>
        <dbReference type="EMBL" id="SEN22086.1"/>
    </source>
</evidence>
<dbReference type="Pfam" id="PF13545">
    <property type="entry name" value="HTH_Crp_2"/>
    <property type="match status" value="1"/>
</dbReference>
<dbReference type="OrthoDB" id="7584044at2"/>
<organism evidence="5 6">
    <name type="scientific">Palleronia pelagia</name>
    <dbReference type="NCBI Taxonomy" id="387096"/>
    <lineage>
        <taxon>Bacteria</taxon>
        <taxon>Pseudomonadati</taxon>
        <taxon>Pseudomonadota</taxon>
        <taxon>Alphaproteobacteria</taxon>
        <taxon>Rhodobacterales</taxon>
        <taxon>Roseobacteraceae</taxon>
        <taxon>Palleronia</taxon>
    </lineage>
</organism>
<evidence type="ECO:0000313" key="6">
    <source>
        <dbReference type="Proteomes" id="UP000199372"/>
    </source>
</evidence>
<dbReference type="InterPro" id="IPR000595">
    <property type="entry name" value="cNMP-bd_dom"/>
</dbReference>
<keyword evidence="5" id="KW-0418">Kinase</keyword>
<dbReference type="Gene3D" id="2.60.120.10">
    <property type="entry name" value="Jelly Rolls"/>
    <property type="match status" value="1"/>
</dbReference>
<gene>
    <name evidence="5" type="ORF">SAMN04488011_10372</name>
</gene>
<proteinExistence type="predicted"/>
<evidence type="ECO:0000256" key="1">
    <source>
        <dbReference type="ARBA" id="ARBA00023015"/>
    </source>
</evidence>
<dbReference type="InterPro" id="IPR012318">
    <property type="entry name" value="HTH_CRP"/>
</dbReference>
<dbReference type="SMART" id="SM00419">
    <property type="entry name" value="HTH_CRP"/>
    <property type="match status" value="1"/>
</dbReference>
<dbReference type="EMBL" id="FOCM01000003">
    <property type="protein sequence ID" value="SEN22086.1"/>
    <property type="molecule type" value="Genomic_DNA"/>
</dbReference>
<sequence length="242" mass="27324">MPTDCSNCPLRRLPGFESLSPEELEFMSHFKVGEIDVSAGQAVVIEGAKSPQLFTVLDGMGVRFRTLEDGRRQITNFVMPGDFIGMQDAMLDDIGYSIEATTPMTLCVFRRSDIWTLFRNHPERAFDMTWLVCSEEHFLGSALATVGQRSALERLAWALVVIHDRFRQLGRVDNGIFSFPFRQQDLADALGLSLVHTNKTLAKLRDRGLASWAEGVVRIFDREGLRQLAVMDEMESKVRPLI</sequence>
<dbReference type="GO" id="GO:0016301">
    <property type="term" value="F:kinase activity"/>
    <property type="evidence" value="ECO:0007669"/>
    <property type="project" value="UniProtKB-KW"/>
</dbReference>
<dbReference type="RefSeq" id="WP_091844912.1">
    <property type="nucleotide sequence ID" value="NZ_FOCM01000003.1"/>
</dbReference>
<dbReference type="Proteomes" id="UP000199372">
    <property type="component" value="Unassembled WGS sequence"/>
</dbReference>
<dbReference type="CDD" id="cd00038">
    <property type="entry name" value="CAP_ED"/>
    <property type="match status" value="1"/>
</dbReference>
<dbReference type="PROSITE" id="PS51063">
    <property type="entry name" value="HTH_CRP_2"/>
    <property type="match status" value="1"/>
</dbReference>
<name>A0A1H8ERT5_9RHOB</name>
<dbReference type="GO" id="GO:0003677">
    <property type="term" value="F:DNA binding"/>
    <property type="evidence" value="ECO:0007669"/>
    <property type="project" value="UniProtKB-KW"/>
</dbReference>
<dbReference type="InterPro" id="IPR018490">
    <property type="entry name" value="cNMP-bd_dom_sf"/>
</dbReference>
<evidence type="ECO:0000256" key="3">
    <source>
        <dbReference type="ARBA" id="ARBA00023163"/>
    </source>
</evidence>
<evidence type="ECO:0000259" key="4">
    <source>
        <dbReference type="PROSITE" id="PS51063"/>
    </source>
</evidence>
<dbReference type="InterPro" id="IPR014710">
    <property type="entry name" value="RmlC-like_jellyroll"/>
</dbReference>
<dbReference type="InterPro" id="IPR036388">
    <property type="entry name" value="WH-like_DNA-bd_sf"/>
</dbReference>
<keyword evidence="3" id="KW-0804">Transcription</keyword>
<dbReference type="Gene3D" id="1.10.10.10">
    <property type="entry name" value="Winged helix-like DNA-binding domain superfamily/Winged helix DNA-binding domain"/>
    <property type="match status" value="1"/>
</dbReference>
<keyword evidence="5" id="KW-0808">Transferase</keyword>
<feature type="domain" description="HTH crp-type" evidence="4">
    <location>
        <begin position="149"/>
        <end position="223"/>
    </location>
</feature>
<dbReference type="GO" id="GO:0006355">
    <property type="term" value="P:regulation of DNA-templated transcription"/>
    <property type="evidence" value="ECO:0007669"/>
    <property type="project" value="InterPro"/>
</dbReference>
<reference evidence="6" key="1">
    <citation type="submission" date="2016-10" db="EMBL/GenBank/DDBJ databases">
        <authorList>
            <person name="Varghese N."/>
            <person name="Submissions S."/>
        </authorList>
    </citation>
    <scope>NUCLEOTIDE SEQUENCE [LARGE SCALE GENOMIC DNA]</scope>
    <source>
        <strain evidence="6">DSM 26893</strain>
    </source>
</reference>
<dbReference type="InterPro" id="IPR036390">
    <property type="entry name" value="WH_DNA-bd_sf"/>
</dbReference>